<sequence>MFHQEVRLRENPKGWDGSKDEGRLVGGCSGWSFLTHQGLEEIPLKGKLWGKVKDGHVKQNRRKLPISFGVDVDQVLRIEDNGRINRSTKERSCFDLVVSIYILKYVFAHNDERIGSIKNVLSLLEVKADKGDEYN</sequence>
<comment type="caution">
    <text evidence="1">The sequence shown here is derived from an EMBL/GenBank/DDBJ whole genome shotgun (WGS) entry which is preliminary data.</text>
</comment>
<organism evidence="1 2">
    <name type="scientific">Vanilla planifolia</name>
    <name type="common">Vanilla</name>
    <dbReference type="NCBI Taxonomy" id="51239"/>
    <lineage>
        <taxon>Eukaryota</taxon>
        <taxon>Viridiplantae</taxon>
        <taxon>Streptophyta</taxon>
        <taxon>Embryophyta</taxon>
        <taxon>Tracheophyta</taxon>
        <taxon>Spermatophyta</taxon>
        <taxon>Magnoliopsida</taxon>
        <taxon>Liliopsida</taxon>
        <taxon>Asparagales</taxon>
        <taxon>Orchidaceae</taxon>
        <taxon>Vanilloideae</taxon>
        <taxon>Vanilleae</taxon>
        <taxon>Vanilla</taxon>
    </lineage>
</organism>
<dbReference type="OrthoDB" id="28092at2759"/>
<gene>
    <name evidence="1" type="ORF">HPP92_003535</name>
</gene>
<keyword evidence="2" id="KW-1185">Reference proteome</keyword>
<proteinExistence type="predicted"/>
<reference evidence="1 2" key="1">
    <citation type="journal article" date="2020" name="Nat. Food">
        <title>A phased Vanilla planifolia genome enables genetic improvement of flavour and production.</title>
        <authorList>
            <person name="Hasing T."/>
            <person name="Tang H."/>
            <person name="Brym M."/>
            <person name="Khazi F."/>
            <person name="Huang T."/>
            <person name="Chambers A.H."/>
        </authorList>
    </citation>
    <scope>NUCLEOTIDE SEQUENCE [LARGE SCALE GENOMIC DNA]</scope>
    <source>
        <tissue evidence="1">Leaf</tissue>
    </source>
</reference>
<accession>A0A835RVB4</accession>
<dbReference type="Proteomes" id="UP000636800">
    <property type="component" value="Chromosome 1"/>
</dbReference>
<protein>
    <submittedName>
        <fullName evidence="1">Uncharacterized protein</fullName>
    </submittedName>
</protein>
<name>A0A835RVB4_VANPL</name>
<evidence type="ECO:0000313" key="1">
    <source>
        <dbReference type="EMBL" id="KAG0498844.1"/>
    </source>
</evidence>
<dbReference type="AlphaFoldDB" id="A0A835RVB4"/>
<dbReference type="EMBL" id="JADCNL010000001">
    <property type="protein sequence ID" value="KAG0498844.1"/>
    <property type="molecule type" value="Genomic_DNA"/>
</dbReference>
<evidence type="ECO:0000313" key="2">
    <source>
        <dbReference type="Proteomes" id="UP000636800"/>
    </source>
</evidence>